<dbReference type="EMBL" id="AP017378">
    <property type="protein sequence ID" value="BBD07341.1"/>
    <property type="molecule type" value="Genomic_DNA"/>
</dbReference>
<keyword evidence="1" id="KW-0812">Transmembrane</keyword>
<sequence>MSAAENVHFIGENNEEQKAAVQPQAAEAVDKTSRDMGKVALLVAILSVVLLVVFFFGLNQNISGLSTRVDNLGVLKNDVDALGGRMNVVEDRLVTLEGLPLKAKKMVMGTMLQEMAQRAAYLSTQLDGEGQNARLQQAIELMQQVQVEVIQEAEIAPAVPATPVVDTPAIVVPEVETPAGQVPEAAAPAVESGQAE</sequence>
<evidence type="ECO:0000313" key="2">
    <source>
        <dbReference type="EMBL" id="BBD07341.1"/>
    </source>
</evidence>
<dbReference type="OrthoDB" id="5465358at2"/>
<evidence type="ECO:0000256" key="1">
    <source>
        <dbReference type="SAM" id="Phobius"/>
    </source>
</evidence>
<evidence type="ECO:0000313" key="3">
    <source>
        <dbReference type="Proteomes" id="UP000269883"/>
    </source>
</evidence>
<reference evidence="2 3" key="1">
    <citation type="journal article" date="2018" name="Sci. Adv.">
        <title>Multi-heme cytochromes provide a pathway for survival in energy-limited environments.</title>
        <authorList>
            <person name="Deng X."/>
            <person name="Dohmae N."/>
            <person name="Nealson K.H."/>
            <person name="Hashimoto K."/>
            <person name="Okamoto A."/>
        </authorList>
    </citation>
    <scope>NUCLEOTIDE SEQUENCE [LARGE SCALE GENOMIC DNA]</scope>
    <source>
        <strain evidence="2 3">IS5</strain>
    </source>
</reference>
<keyword evidence="1" id="KW-1133">Transmembrane helix</keyword>
<keyword evidence="3" id="KW-1185">Reference proteome</keyword>
<protein>
    <submittedName>
        <fullName evidence="2">Uncharacterized protein</fullName>
    </submittedName>
</protein>
<proteinExistence type="predicted"/>
<dbReference type="AlphaFoldDB" id="A0A2Z6AVT3"/>
<dbReference type="RefSeq" id="WP_126376512.1">
    <property type="nucleotide sequence ID" value="NZ_AP017378.1"/>
</dbReference>
<accession>A0A2Z6AVT3</accession>
<dbReference type="KEGG" id="dfl:DFE_0615"/>
<keyword evidence="1" id="KW-0472">Membrane</keyword>
<organism evidence="2 3">
    <name type="scientific">Desulfovibrio ferrophilus</name>
    <dbReference type="NCBI Taxonomy" id="241368"/>
    <lineage>
        <taxon>Bacteria</taxon>
        <taxon>Pseudomonadati</taxon>
        <taxon>Thermodesulfobacteriota</taxon>
        <taxon>Desulfovibrionia</taxon>
        <taxon>Desulfovibrionales</taxon>
        <taxon>Desulfovibrionaceae</taxon>
        <taxon>Desulfovibrio</taxon>
    </lineage>
</organism>
<dbReference type="Proteomes" id="UP000269883">
    <property type="component" value="Chromosome"/>
</dbReference>
<name>A0A2Z6AVT3_9BACT</name>
<gene>
    <name evidence="2" type="ORF">DFE_0615</name>
</gene>
<feature type="transmembrane region" description="Helical" evidence="1">
    <location>
        <begin position="39"/>
        <end position="58"/>
    </location>
</feature>